<dbReference type="InterPro" id="IPR005629">
    <property type="entry name" value="Skn1/Kre6/Sbg1"/>
</dbReference>
<evidence type="ECO:0000313" key="5">
    <source>
        <dbReference type="EMBL" id="RSH95868.1"/>
    </source>
</evidence>
<gene>
    <name evidence="5" type="ORF">EHS25_000961</name>
</gene>
<evidence type="ECO:0000313" key="6">
    <source>
        <dbReference type="Proteomes" id="UP000279259"/>
    </source>
</evidence>
<comment type="subcellular location">
    <subcellularLocation>
        <location evidence="1">Membrane</location>
    </subcellularLocation>
</comment>
<evidence type="ECO:0000256" key="1">
    <source>
        <dbReference type="ARBA" id="ARBA00004370"/>
    </source>
</evidence>
<proteinExistence type="predicted"/>
<keyword evidence="6" id="KW-1185">Reference proteome</keyword>
<organism evidence="5 6">
    <name type="scientific">Saitozyma podzolica</name>
    <dbReference type="NCBI Taxonomy" id="1890683"/>
    <lineage>
        <taxon>Eukaryota</taxon>
        <taxon>Fungi</taxon>
        <taxon>Dikarya</taxon>
        <taxon>Basidiomycota</taxon>
        <taxon>Agaricomycotina</taxon>
        <taxon>Tremellomycetes</taxon>
        <taxon>Tremellales</taxon>
        <taxon>Trimorphomycetaceae</taxon>
        <taxon>Saitozyma</taxon>
    </lineage>
</organism>
<comment type="caution">
    <text evidence="5">The sequence shown here is derived from an EMBL/GenBank/DDBJ whole genome shotgun (WGS) entry which is preliminary data.</text>
</comment>
<evidence type="ECO:0000256" key="3">
    <source>
        <dbReference type="ARBA" id="ARBA00023180"/>
    </source>
</evidence>
<dbReference type="GO" id="GO:0016020">
    <property type="term" value="C:membrane"/>
    <property type="evidence" value="ECO:0007669"/>
    <property type="project" value="UniProtKB-SubCell"/>
</dbReference>
<accession>A0A427YXQ3</accession>
<evidence type="ECO:0000256" key="4">
    <source>
        <dbReference type="ARBA" id="ARBA00023316"/>
    </source>
</evidence>
<dbReference type="AlphaFoldDB" id="A0A427YXQ3"/>
<keyword evidence="2" id="KW-0472">Membrane</keyword>
<dbReference type="OrthoDB" id="412647at2759"/>
<evidence type="ECO:0000256" key="2">
    <source>
        <dbReference type="ARBA" id="ARBA00023136"/>
    </source>
</evidence>
<dbReference type="STRING" id="1890683.A0A427YXQ3"/>
<reference evidence="5 6" key="1">
    <citation type="submission" date="2018-11" db="EMBL/GenBank/DDBJ databases">
        <title>Genome sequence of Saitozyma podzolica DSM 27192.</title>
        <authorList>
            <person name="Aliyu H."/>
            <person name="Gorte O."/>
            <person name="Ochsenreither K."/>
        </authorList>
    </citation>
    <scope>NUCLEOTIDE SEQUENCE [LARGE SCALE GENOMIC DNA]</scope>
    <source>
        <strain evidence="5 6">DSM 27192</strain>
    </source>
</reference>
<sequence length="107" mass="11468">MSPAHAKVKITQVLIRMVEVVPEVDVLEAGADLSVPVGQMSQSAQVAPFDAEYQVVNTSNAVVLYNTTNTKFNSYKGGQYQQAISAFTNVDSSVYQLTSGSCAVYIS</sequence>
<dbReference type="Proteomes" id="UP000279259">
    <property type="component" value="Unassembled WGS sequence"/>
</dbReference>
<keyword evidence="4" id="KW-0961">Cell wall biogenesis/degradation</keyword>
<dbReference type="EMBL" id="RSCD01000001">
    <property type="protein sequence ID" value="RSH95868.1"/>
    <property type="molecule type" value="Genomic_DNA"/>
</dbReference>
<name>A0A427YXQ3_9TREE</name>
<keyword evidence="3" id="KW-0325">Glycoprotein</keyword>
<protein>
    <submittedName>
        <fullName evidence="5">Uncharacterized protein</fullName>
    </submittedName>
</protein>
<dbReference type="Pfam" id="PF03935">
    <property type="entry name" value="SKN1_KRE6_Sbg1"/>
    <property type="match status" value="1"/>
</dbReference>